<evidence type="ECO:0000259" key="8">
    <source>
        <dbReference type="Pfam" id="PF01182"/>
    </source>
</evidence>
<organism evidence="9 10">
    <name type="scientific">Nocardioides marmoribigeumensis</name>
    <dbReference type="NCBI Taxonomy" id="433649"/>
    <lineage>
        <taxon>Bacteria</taxon>
        <taxon>Bacillati</taxon>
        <taxon>Actinomycetota</taxon>
        <taxon>Actinomycetes</taxon>
        <taxon>Propionibacteriales</taxon>
        <taxon>Nocardioidaceae</taxon>
        <taxon>Nocardioides</taxon>
    </lineage>
</organism>
<accession>A0ABU2C1H1</accession>
<evidence type="ECO:0000313" key="9">
    <source>
        <dbReference type="EMBL" id="MDR7364495.1"/>
    </source>
</evidence>
<comment type="similarity">
    <text evidence="4 7">Belongs to the glucosamine/galactosamine-6-phosphate isomerase family. 6-phosphogluconolactonase subfamily.</text>
</comment>
<comment type="caution">
    <text evidence="9">The sequence shown here is derived from an EMBL/GenBank/DDBJ whole genome shotgun (WGS) entry which is preliminary data.</text>
</comment>
<comment type="pathway">
    <text evidence="3 7">Carbohydrate degradation; pentose phosphate pathway; D-ribulose 5-phosphate from D-glucose 6-phosphate (oxidative stage): step 2/3.</text>
</comment>
<evidence type="ECO:0000256" key="4">
    <source>
        <dbReference type="ARBA" id="ARBA00010662"/>
    </source>
</evidence>
<dbReference type="Proteomes" id="UP001183648">
    <property type="component" value="Unassembled WGS sequence"/>
</dbReference>
<evidence type="ECO:0000256" key="1">
    <source>
        <dbReference type="ARBA" id="ARBA00000832"/>
    </source>
</evidence>
<dbReference type="PANTHER" id="PTHR11054:SF0">
    <property type="entry name" value="6-PHOSPHOGLUCONOLACTONASE"/>
    <property type="match status" value="1"/>
</dbReference>
<dbReference type="RefSeq" id="WP_310306199.1">
    <property type="nucleotide sequence ID" value="NZ_BAAAPS010000006.1"/>
</dbReference>
<evidence type="ECO:0000256" key="5">
    <source>
        <dbReference type="ARBA" id="ARBA00013198"/>
    </source>
</evidence>
<dbReference type="InterPro" id="IPR037171">
    <property type="entry name" value="NagB/RpiA_transferase-like"/>
</dbReference>
<dbReference type="PANTHER" id="PTHR11054">
    <property type="entry name" value="6-PHOSPHOGLUCONOLACTONASE"/>
    <property type="match status" value="1"/>
</dbReference>
<evidence type="ECO:0000256" key="7">
    <source>
        <dbReference type="RuleBase" id="RU365095"/>
    </source>
</evidence>
<keyword evidence="7 9" id="KW-0378">Hydrolase</keyword>
<comment type="function">
    <text evidence="2 7">Hydrolysis of 6-phosphogluconolactone to 6-phosphogluconate.</text>
</comment>
<evidence type="ECO:0000256" key="3">
    <source>
        <dbReference type="ARBA" id="ARBA00004961"/>
    </source>
</evidence>
<dbReference type="EC" id="3.1.1.31" evidence="5 7"/>
<proteinExistence type="inferred from homology"/>
<evidence type="ECO:0000256" key="2">
    <source>
        <dbReference type="ARBA" id="ARBA00002681"/>
    </source>
</evidence>
<evidence type="ECO:0000256" key="6">
    <source>
        <dbReference type="ARBA" id="ARBA00020337"/>
    </source>
</evidence>
<dbReference type="InterPro" id="IPR006148">
    <property type="entry name" value="Glc/Gal-6P_isomerase"/>
</dbReference>
<comment type="catalytic activity">
    <reaction evidence="1 7">
        <text>6-phospho-D-glucono-1,5-lactone + H2O = 6-phospho-D-gluconate + H(+)</text>
        <dbReference type="Rhea" id="RHEA:12556"/>
        <dbReference type="ChEBI" id="CHEBI:15377"/>
        <dbReference type="ChEBI" id="CHEBI:15378"/>
        <dbReference type="ChEBI" id="CHEBI:57955"/>
        <dbReference type="ChEBI" id="CHEBI:58759"/>
        <dbReference type="EC" id="3.1.1.31"/>
    </reaction>
</comment>
<reference evidence="9 10" key="1">
    <citation type="submission" date="2023-07" db="EMBL/GenBank/DDBJ databases">
        <title>Sequencing the genomes of 1000 actinobacteria strains.</title>
        <authorList>
            <person name="Klenk H.-P."/>
        </authorList>
    </citation>
    <scope>NUCLEOTIDE SEQUENCE [LARGE SCALE GENOMIC DNA]</scope>
    <source>
        <strain evidence="9 10">DSM 19426</strain>
    </source>
</reference>
<gene>
    <name evidence="7" type="primary">pgl</name>
    <name evidence="9" type="ORF">J2S63_004048</name>
</gene>
<dbReference type="CDD" id="cd01400">
    <property type="entry name" value="6PGL"/>
    <property type="match status" value="1"/>
</dbReference>
<evidence type="ECO:0000313" key="10">
    <source>
        <dbReference type="Proteomes" id="UP001183648"/>
    </source>
</evidence>
<name>A0ABU2C1H1_9ACTN</name>
<dbReference type="InterPro" id="IPR005900">
    <property type="entry name" value="6-phosphogluconolactonase_DevB"/>
</dbReference>
<dbReference type="EMBL" id="JAVDYG010000001">
    <property type="protein sequence ID" value="MDR7364495.1"/>
    <property type="molecule type" value="Genomic_DNA"/>
</dbReference>
<keyword evidence="10" id="KW-1185">Reference proteome</keyword>
<feature type="domain" description="Glucosamine/galactosamine-6-phosphate isomerase" evidence="8">
    <location>
        <begin position="10"/>
        <end position="227"/>
    </location>
</feature>
<dbReference type="SUPFAM" id="SSF100950">
    <property type="entry name" value="NagB/RpiA/CoA transferase-like"/>
    <property type="match status" value="1"/>
</dbReference>
<dbReference type="NCBIfam" id="TIGR01198">
    <property type="entry name" value="pgl"/>
    <property type="match status" value="1"/>
</dbReference>
<protein>
    <recommendedName>
        <fullName evidence="6 7">6-phosphogluconolactonase</fullName>
        <shortName evidence="7">6PGL</shortName>
        <ecNumber evidence="5 7">3.1.1.31</ecNumber>
    </recommendedName>
</protein>
<dbReference type="GO" id="GO:0017057">
    <property type="term" value="F:6-phosphogluconolactonase activity"/>
    <property type="evidence" value="ECO:0007669"/>
    <property type="project" value="UniProtKB-EC"/>
</dbReference>
<dbReference type="InterPro" id="IPR039104">
    <property type="entry name" value="6PGL"/>
</dbReference>
<dbReference type="Gene3D" id="3.40.50.1360">
    <property type="match status" value="1"/>
</dbReference>
<sequence>MTGPDLRRHPDRTSLAAAMADDVVALLRGTTSQPGGSRIVLTGGSISRDLHRAIAARGVGVDWAAVTVLWGDERFVPLDDDERNDGQAREDLLSHVPVGTVHRMPSPDDGVGLEAGAATYSGVVEELLAERSEPAFDLVMLGIGPDGHVASLFPGHTHPDALVVAEADSPKPPPARISLSMDLLCRASRVWFVAAGEEKAEAVRGSVHDDPPALPAGLARGVDETRWYLDEGAASLL</sequence>
<dbReference type="Pfam" id="PF01182">
    <property type="entry name" value="Glucosamine_iso"/>
    <property type="match status" value="1"/>
</dbReference>